<evidence type="ECO:0000313" key="1">
    <source>
        <dbReference type="EMBL" id="MDR7305973.1"/>
    </source>
</evidence>
<comment type="caution">
    <text evidence="1">The sequence shown here is derived from an EMBL/GenBank/DDBJ whole genome shotgun (WGS) entry which is preliminary data.</text>
</comment>
<dbReference type="RefSeq" id="WP_310340413.1">
    <property type="nucleotide sequence ID" value="NZ_JAVDXO010000002.1"/>
</dbReference>
<accession>A0ABU1ZKQ3</accession>
<sequence>MTTFITRWMVAAVLGLASLVPVYALEAGDAANLKAGTVLSLPSANNSGARTLTIAHVHPVRSDDGVWYQILGSSADGQEQLVYADLSAKPPKVEVMVKRVNLRKLVDRPRKFLDAVEDDEKGELTLDGVVYRYNDKESDDGSLEPDGNAAQAQAFNYLVFTSTQDPSLSIQVMRWTDEKFDAYLIQQVSAADAKLQ</sequence>
<reference evidence="1 2" key="1">
    <citation type="submission" date="2023-07" db="EMBL/GenBank/DDBJ databases">
        <title>Sorghum-associated microbial communities from plants grown in Nebraska, USA.</title>
        <authorList>
            <person name="Schachtman D."/>
        </authorList>
    </citation>
    <scope>NUCLEOTIDE SEQUENCE [LARGE SCALE GENOMIC DNA]</scope>
    <source>
        <strain evidence="1 2">BE308</strain>
    </source>
</reference>
<dbReference type="EMBL" id="JAVDXO010000002">
    <property type="protein sequence ID" value="MDR7305973.1"/>
    <property type="molecule type" value="Genomic_DNA"/>
</dbReference>
<keyword evidence="2" id="KW-1185">Reference proteome</keyword>
<evidence type="ECO:0000313" key="2">
    <source>
        <dbReference type="Proteomes" id="UP001268089"/>
    </source>
</evidence>
<gene>
    <name evidence="1" type="ORF">J2X15_001251</name>
</gene>
<protein>
    <submittedName>
        <fullName evidence="1">Uncharacterized protein</fullName>
    </submittedName>
</protein>
<name>A0ABU1ZKQ3_9BURK</name>
<dbReference type="Proteomes" id="UP001268089">
    <property type="component" value="Unassembled WGS sequence"/>
</dbReference>
<organism evidence="1 2">
    <name type="scientific">Rhodoferax saidenbachensis</name>
    <dbReference type="NCBI Taxonomy" id="1484693"/>
    <lineage>
        <taxon>Bacteria</taxon>
        <taxon>Pseudomonadati</taxon>
        <taxon>Pseudomonadota</taxon>
        <taxon>Betaproteobacteria</taxon>
        <taxon>Burkholderiales</taxon>
        <taxon>Comamonadaceae</taxon>
        <taxon>Rhodoferax</taxon>
    </lineage>
</organism>
<proteinExistence type="predicted"/>